<dbReference type="InterPro" id="IPR038390">
    <property type="entry name" value="Metal_Tscrpt_repr_sf"/>
</dbReference>
<dbReference type="Proteomes" id="UP000184290">
    <property type="component" value="Unassembled WGS sequence"/>
</dbReference>
<comment type="caution">
    <text evidence="2">The sequence shown here is derived from an EMBL/GenBank/DDBJ whole genome shotgun (WGS) entry which is preliminary data.</text>
</comment>
<evidence type="ECO:0000256" key="1">
    <source>
        <dbReference type="ARBA" id="ARBA00005260"/>
    </source>
</evidence>
<dbReference type="RefSeq" id="WP_060605927.1">
    <property type="nucleotide sequence ID" value="NZ_FQZC01000002.1"/>
</dbReference>
<protein>
    <submittedName>
        <fullName evidence="2">DNA-binding transcriptional regulator, FrmR family</fullName>
    </submittedName>
</protein>
<evidence type="ECO:0000313" key="3">
    <source>
        <dbReference type="Proteomes" id="UP000184290"/>
    </source>
</evidence>
<proteinExistence type="inferred from homology"/>
<dbReference type="PANTHER" id="PTHR33677">
    <property type="entry name" value="TRANSCRIPTIONAL REPRESSOR FRMR-RELATED"/>
    <property type="match status" value="1"/>
</dbReference>
<dbReference type="EMBL" id="FQZC01000002">
    <property type="protein sequence ID" value="SHI97560.1"/>
    <property type="molecule type" value="Genomic_DNA"/>
</dbReference>
<dbReference type="Gene3D" id="1.20.58.1000">
    <property type="entry name" value="Metal-sensitive repressor, helix protomer"/>
    <property type="match status" value="1"/>
</dbReference>
<keyword evidence="3" id="KW-1185">Reference proteome</keyword>
<accession>A0ABY1ICL5</accession>
<dbReference type="GO" id="GO:0003677">
    <property type="term" value="F:DNA binding"/>
    <property type="evidence" value="ECO:0007669"/>
    <property type="project" value="UniProtKB-KW"/>
</dbReference>
<dbReference type="Pfam" id="PF02583">
    <property type="entry name" value="Trns_repr_metal"/>
    <property type="match status" value="1"/>
</dbReference>
<evidence type="ECO:0000313" key="2">
    <source>
        <dbReference type="EMBL" id="SHI97560.1"/>
    </source>
</evidence>
<gene>
    <name evidence="2" type="ORF">SAMN02745911_1289</name>
</gene>
<dbReference type="InterPro" id="IPR003735">
    <property type="entry name" value="Metal_Tscrpt_repr"/>
</dbReference>
<name>A0ABY1ICL5_9HYPH</name>
<reference evidence="2 3" key="1">
    <citation type="submission" date="2016-11" db="EMBL/GenBank/DDBJ databases">
        <authorList>
            <person name="Varghese N."/>
            <person name="Submissions S."/>
        </authorList>
    </citation>
    <scope>NUCLEOTIDE SEQUENCE [LARGE SCALE GENOMIC DNA]</scope>
    <source>
        <strain evidence="2 3">DSM 21988</strain>
    </source>
</reference>
<dbReference type="CDD" id="cd10153">
    <property type="entry name" value="RcnR-FrmR-like_DUF156"/>
    <property type="match status" value="1"/>
</dbReference>
<dbReference type="PANTHER" id="PTHR33677:SF5">
    <property type="entry name" value="TRANSCRIPTIONAL REPRESSOR FRMR"/>
    <property type="match status" value="1"/>
</dbReference>
<keyword evidence="2" id="KW-0238">DNA-binding</keyword>
<organism evidence="2 3">
    <name type="scientific">Aureimonas altamirensis DSM 21988</name>
    <dbReference type="NCBI Taxonomy" id="1121026"/>
    <lineage>
        <taxon>Bacteria</taxon>
        <taxon>Pseudomonadati</taxon>
        <taxon>Pseudomonadota</taxon>
        <taxon>Alphaproteobacteria</taxon>
        <taxon>Hyphomicrobiales</taxon>
        <taxon>Aurantimonadaceae</taxon>
        <taxon>Aureimonas</taxon>
    </lineage>
</organism>
<comment type="similarity">
    <text evidence="1">Belongs to the FrmR/RcnR family.</text>
</comment>
<sequence>MAHLSKDPTKLVARVRRLQGQLDAVARALENDTPCGDVLQLVASIRGAVNGLTVELIEDHVRHHVVDPDREADADKAKGAADLIAVLKTYLK</sequence>